<proteinExistence type="predicted"/>
<comment type="caution">
    <text evidence="1">The sequence shown here is derived from an EMBL/GenBank/DDBJ whole genome shotgun (WGS) entry which is preliminary data.</text>
</comment>
<dbReference type="RefSeq" id="WP_136722425.1">
    <property type="nucleotide sequence ID" value="NZ_SUMC01000004.1"/>
</dbReference>
<reference evidence="1 2" key="1">
    <citation type="submission" date="2019-04" db="EMBL/GenBank/DDBJ databases">
        <title>Streptomyces oryziradicis sp. nov., a novel actinomycete isolated from rhizosphere soil of rice (Oryza sativa L.).</title>
        <authorList>
            <person name="Li C."/>
        </authorList>
    </citation>
    <scope>NUCLEOTIDE SEQUENCE [LARGE SCALE GENOMIC DNA]</scope>
    <source>
        <strain evidence="1 2">NEAU-C40</strain>
    </source>
</reference>
<sequence length="75" mass="7658">MARTSLLQALAHAFGGGPGTVITAVVDGPPDTPARDLAWAELRRTADSGTTVVAASDSADGAGRYAHRVVLLPLF</sequence>
<protein>
    <submittedName>
        <fullName evidence="1">Uncharacterized protein</fullName>
    </submittedName>
</protein>
<dbReference type="Proteomes" id="UP000305778">
    <property type="component" value="Unassembled WGS sequence"/>
</dbReference>
<evidence type="ECO:0000313" key="1">
    <source>
        <dbReference type="EMBL" id="TKA12391.1"/>
    </source>
</evidence>
<gene>
    <name evidence="1" type="ORF">FCI23_06175</name>
</gene>
<name>A0A4U0SUZ6_9ACTN</name>
<evidence type="ECO:0000313" key="2">
    <source>
        <dbReference type="Proteomes" id="UP000305778"/>
    </source>
</evidence>
<organism evidence="1 2">
    <name type="scientific">Actinacidiphila oryziradicis</name>
    <dbReference type="NCBI Taxonomy" id="2571141"/>
    <lineage>
        <taxon>Bacteria</taxon>
        <taxon>Bacillati</taxon>
        <taxon>Actinomycetota</taxon>
        <taxon>Actinomycetes</taxon>
        <taxon>Kitasatosporales</taxon>
        <taxon>Streptomycetaceae</taxon>
        <taxon>Actinacidiphila</taxon>
    </lineage>
</organism>
<keyword evidence="2" id="KW-1185">Reference proteome</keyword>
<dbReference type="EMBL" id="SUMC01000004">
    <property type="protein sequence ID" value="TKA12391.1"/>
    <property type="molecule type" value="Genomic_DNA"/>
</dbReference>
<accession>A0A4U0SUZ6</accession>
<dbReference type="AlphaFoldDB" id="A0A4U0SUZ6"/>